<feature type="compositionally biased region" description="Polar residues" evidence="1">
    <location>
        <begin position="1"/>
        <end position="12"/>
    </location>
</feature>
<dbReference type="AlphaFoldDB" id="A0AAW1IWG7"/>
<sequence length="378" mass="41109">MEQHPSITTSTSKHYHRGGNANTTGFELPQHSTSIPSTSAAIFAPPPQGSPSTSAAIFAPPPQGSRGLSTPESPEAIHGLRQPFLHFPPPPSYPPPHAGNNPHHHHGHLHHNHQGEANRMLEDLMNIPGPSTQDPTAWIALNDYSYAYYEPGPPTKHTNIPNKYLGSSLRRGSYREGSYRAKHTYLTRYGTEENIYEEISEVARARMNQHSIMSLNQSLVEEEVRRVQSGHRRVLGELNLSVEAMLMPSSREGSDDTDRDTEVEDQLADLLTVGPTDELLSPVPNVDLDSGFSGSSSGASYRSAAGSLRRGPEKCNKSLSGGGSTCLKSAIGSNPTDSSAQQTKSFWSRKGWKKLGLSNISLNKSSKGKDAVEICNQM</sequence>
<feature type="compositionally biased region" description="Polar residues" evidence="1">
    <location>
        <begin position="20"/>
        <end position="40"/>
    </location>
</feature>
<keyword evidence="3" id="KW-1185">Reference proteome</keyword>
<organism evidence="2 3">
    <name type="scientific">Popillia japonica</name>
    <name type="common">Japanese beetle</name>
    <dbReference type="NCBI Taxonomy" id="7064"/>
    <lineage>
        <taxon>Eukaryota</taxon>
        <taxon>Metazoa</taxon>
        <taxon>Ecdysozoa</taxon>
        <taxon>Arthropoda</taxon>
        <taxon>Hexapoda</taxon>
        <taxon>Insecta</taxon>
        <taxon>Pterygota</taxon>
        <taxon>Neoptera</taxon>
        <taxon>Endopterygota</taxon>
        <taxon>Coleoptera</taxon>
        <taxon>Polyphaga</taxon>
        <taxon>Scarabaeiformia</taxon>
        <taxon>Scarabaeidae</taxon>
        <taxon>Rutelinae</taxon>
        <taxon>Popillia</taxon>
    </lineage>
</organism>
<evidence type="ECO:0000256" key="1">
    <source>
        <dbReference type="SAM" id="MobiDB-lite"/>
    </source>
</evidence>
<comment type="caution">
    <text evidence="2">The sequence shown here is derived from an EMBL/GenBank/DDBJ whole genome shotgun (WGS) entry which is preliminary data.</text>
</comment>
<proteinExistence type="predicted"/>
<feature type="compositionally biased region" description="Pro residues" evidence="1">
    <location>
        <begin position="86"/>
        <end position="97"/>
    </location>
</feature>
<feature type="compositionally biased region" description="Low complexity" evidence="1">
    <location>
        <begin position="290"/>
        <end position="309"/>
    </location>
</feature>
<evidence type="ECO:0000313" key="2">
    <source>
        <dbReference type="EMBL" id="KAK9694237.1"/>
    </source>
</evidence>
<dbReference type="Proteomes" id="UP001458880">
    <property type="component" value="Unassembled WGS sequence"/>
</dbReference>
<reference evidence="2 3" key="1">
    <citation type="journal article" date="2024" name="BMC Genomics">
        <title>De novo assembly and annotation of Popillia japonica's genome with initial clues to its potential as an invasive pest.</title>
        <authorList>
            <person name="Cucini C."/>
            <person name="Boschi S."/>
            <person name="Funari R."/>
            <person name="Cardaioli E."/>
            <person name="Iannotti N."/>
            <person name="Marturano G."/>
            <person name="Paoli F."/>
            <person name="Bruttini M."/>
            <person name="Carapelli A."/>
            <person name="Frati F."/>
            <person name="Nardi F."/>
        </authorList>
    </citation>
    <scope>NUCLEOTIDE SEQUENCE [LARGE SCALE GENOMIC DNA]</scope>
    <source>
        <strain evidence="2">DMR45628</strain>
    </source>
</reference>
<evidence type="ECO:0000313" key="3">
    <source>
        <dbReference type="Proteomes" id="UP001458880"/>
    </source>
</evidence>
<feature type="compositionally biased region" description="Basic residues" evidence="1">
    <location>
        <begin position="102"/>
        <end position="111"/>
    </location>
</feature>
<accession>A0AAW1IWG7</accession>
<feature type="region of interest" description="Disordered" evidence="1">
    <location>
        <begin position="1"/>
        <end position="72"/>
    </location>
</feature>
<feature type="region of interest" description="Disordered" evidence="1">
    <location>
        <begin position="84"/>
        <end position="111"/>
    </location>
</feature>
<protein>
    <submittedName>
        <fullName evidence="2">Uncharacterized protein</fullName>
    </submittedName>
</protein>
<feature type="region of interest" description="Disordered" evidence="1">
    <location>
        <begin position="289"/>
        <end position="314"/>
    </location>
</feature>
<name>A0AAW1IWG7_POPJA</name>
<dbReference type="EMBL" id="JASPKY010000518">
    <property type="protein sequence ID" value="KAK9694237.1"/>
    <property type="molecule type" value="Genomic_DNA"/>
</dbReference>
<gene>
    <name evidence="2" type="ORF">QE152_g33693</name>
</gene>